<keyword evidence="9" id="KW-0675">Receptor</keyword>
<keyword evidence="3 7" id="KW-1134">Transmembrane beta strand</keyword>
<evidence type="ECO:0000256" key="5">
    <source>
        <dbReference type="ARBA" id="ARBA00023136"/>
    </source>
</evidence>
<dbReference type="Proteomes" id="UP001203607">
    <property type="component" value="Unassembled WGS sequence"/>
</dbReference>
<dbReference type="PANTHER" id="PTHR40980">
    <property type="entry name" value="PLUG DOMAIN-CONTAINING PROTEIN"/>
    <property type="match status" value="1"/>
</dbReference>
<organism evidence="9 10">
    <name type="scientific">Flagellimonas spongiicola</name>
    <dbReference type="NCBI Taxonomy" id="2942208"/>
    <lineage>
        <taxon>Bacteria</taxon>
        <taxon>Pseudomonadati</taxon>
        <taxon>Bacteroidota</taxon>
        <taxon>Flavobacteriia</taxon>
        <taxon>Flavobacteriales</taxon>
        <taxon>Flavobacteriaceae</taxon>
        <taxon>Flagellimonas</taxon>
    </lineage>
</organism>
<keyword evidence="4 7" id="KW-0812">Transmembrane</keyword>
<protein>
    <submittedName>
        <fullName evidence="9">TonB-dependent receptor</fullName>
    </submittedName>
</protein>
<sequence>MRTISLLIITLFGTQLILGQSISGKVISGISQQPIPYATIILKTLENQFLEGTTTLENGTFTLAYEAGDYILEASFIGFKTYSSSIIIENNEELTIILEEEETALEEVVVTAEQTTVLQLIDKKVINVGKDLLASGGNATTILSQLSEVQTDRDGNISLRGSNNVSVLVNGKPSPLENNELLQQINADEIIKVEIITSPSAKYQADGLTGIINILTKSKIQKGVNFSTNLNGNTLGGYGTRINLNYGGEKISYKIGGSYTKNISKYEFTQDRNDILPFRQENDLVFNGDVYNFNGTIDWFPNDQNEFSIGLDFTDNSHTLDNDAIIFLNGENTTQNTLGDHIHRTLKINGNYRYKFNQEDYLEVDAQISNNTNVLASDFLPNLGVLDNSTDNDVIIYNTAIDLSTNLSESTKLETGLLWNRQNLDNSRVFIENNTPLPQENFENTQSTYALYASLQHNLPKLNIQLGLRGEHFEREAYLEAIDFSIQNNFTNLFPSVHLKYNWNEENTATFGFNRRTSRPTLIQINPITFQPNEFTLNQGNPSLNPEFSNNFDVSYRFEKKNFSFSPTLSYRLKEDAITYNYFLNDAGVNVYDLINNGKADSYGLELLTTFKPLVWWDGSIGFNWNYEKLRIDQLGLGINFSRSTSLVFRNQLTLSKKTNAVISWRYYGPRDYYFLAESNYSSFDLGFRHKLFDGKGNLNLRITDIFSNLGSTSTNTGVGFVQNDSYNPQSTIAYLTFTYTLSGGTVKERAKKARQYNSGIIE</sequence>
<dbReference type="Gene3D" id="2.40.170.20">
    <property type="entry name" value="TonB-dependent receptor, beta-barrel domain"/>
    <property type="match status" value="1"/>
</dbReference>
<comment type="similarity">
    <text evidence="7">Belongs to the TonB-dependent receptor family.</text>
</comment>
<evidence type="ECO:0000256" key="7">
    <source>
        <dbReference type="PROSITE-ProRule" id="PRU01360"/>
    </source>
</evidence>
<dbReference type="InterPro" id="IPR039426">
    <property type="entry name" value="TonB-dep_rcpt-like"/>
</dbReference>
<dbReference type="Gene3D" id="2.60.40.1120">
    <property type="entry name" value="Carboxypeptidase-like, regulatory domain"/>
    <property type="match status" value="1"/>
</dbReference>
<keyword evidence="6 7" id="KW-0998">Cell outer membrane</keyword>
<evidence type="ECO:0000313" key="9">
    <source>
        <dbReference type="EMBL" id="MCL6274682.1"/>
    </source>
</evidence>
<dbReference type="InterPro" id="IPR008969">
    <property type="entry name" value="CarboxyPept-like_regulatory"/>
</dbReference>
<evidence type="ECO:0000259" key="8">
    <source>
        <dbReference type="Pfam" id="PF14905"/>
    </source>
</evidence>
<evidence type="ECO:0000256" key="2">
    <source>
        <dbReference type="ARBA" id="ARBA00022448"/>
    </source>
</evidence>
<dbReference type="Gene3D" id="2.170.130.10">
    <property type="entry name" value="TonB-dependent receptor, plug domain"/>
    <property type="match status" value="1"/>
</dbReference>
<proteinExistence type="inferred from homology"/>
<name>A0ABT0PTF9_9FLAO</name>
<dbReference type="SUPFAM" id="SSF56935">
    <property type="entry name" value="Porins"/>
    <property type="match status" value="1"/>
</dbReference>
<keyword evidence="2 7" id="KW-0813">Transport</keyword>
<evidence type="ECO:0000256" key="4">
    <source>
        <dbReference type="ARBA" id="ARBA00022692"/>
    </source>
</evidence>
<evidence type="ECO:0000256" key="1">
    <source>
        <dbReference type="ARBA" id="ARBA00004571"/>
    </source>
</evidence>
<gene>
    <name evidence="9" type="ORF">M3P19_11725</name>
</gene>
<comment type="caution">
    <text evidence="9">The sequence shown here is derived from an EMBL/GenBank/DDBJ whole genome shotgun (WGS) entry which is preliminary data.</text>
</comment>
<keyword evidence="10" id="KW-1185">Reference proteome</keyword>
<dbReference type="RefSeq" id="WP_249657871.1">
    <property type="nucleotide sequence ID" value="NZ_JAMFMA010000003.1"/>
</dbReference>
<dbReference type="EMBL" id="JAMFMA010000003">
    <property type="protein sequence ID" value="MCL6274682.1"/>
    <property type="molecule type" value="Genomic_DNA"/>
</dbReference>
<reference evidence="9 10" key="1">
    <citation type="submission" date="2022-05" db="EMBL/GenBank/DDBJ databases">
        <authorList>
            <person name="Park J.-S."/>
        </authorList>
    </citation>
    <scope>NUCLEOTIDE SEQUENCE [LARGE SCALE GENOMIC DNA]</scope>
    <source>
        <strain evidence="9 10">2012CJ35-5</strain>
    </source>
</reference>
<keyword evidence="5 7" id="KW-0472">Membrane</keyword>
<comment type="subcellular location">
    <subcellularLocation>
        <location evidence="1 7">Cell outer membrane</location>
        <topology evidence="1 7">Multi-pass membrane protein</topology>
    </subcellularLocation>
</comment>
<feature type="domain" description="Outer membrane protein beta-barrel" evidence="8">
    <location>
        <begin position="345"/>
        <end position="740"/>
    </location>
</feature>
<dbReference type="InterPro" id="IPR036942">
    <property type="entry name" value="Beta-barrel_TonB_sf"/>
</dbReference>
<dbReference type="PANTHER" id="PTHR40980:SF4">
    <property type="entry name" value="TONB-DEPENDENT RECEPTOR-LIKE BETA-BARREL DOMAIN-CONTAINING PROTEIN"/>
    <property type="match status" value="1"/>
</dbReference>
<evidence type="ECO:0000256" key="6">
    <source>
        <dbReference type="ARBA" id="ARBA00023237"/>
    </source>
</evidence>
<evidence type="ECO:0000313" key="10">
    <source>
        <dbReference type="Proteomes" id="UP001203607"/>
    </source>
</evidence>
<dbReference type="SUPFAM" id="SSF49464">
    <property type="entry name" value="Carboxypeptidase regulatory domain-like"/>
    <property type="match status" value="1"/>
</dbReference>
<dbReference type="PROSITE" id="PS52016">
    <property type="entry name" value="TONB_DEPENDENT_REC_3"/>
    <property type="match status" value="1"/>
</dbReference>
<dbReference type="Pfam" id="PF14905">
    <property type="entry name" value="OMP_b-brl_3"/>
    <property type="match status" value="1"/>
</dbReference>
<dbReference type="InterPro" id="IPR037066">
    <property type="entry name" value="Plug_dom_sf"/>
</dbReference>
<dbReference type="Pfam" id="PF13715">
    <property type="entry name" value="CarbopepD_reg_2"/>
    <property type="match status" value="1"/>
</dbReference>
<evidence type="ECO:0000256" key="3">
    <source>
        <dbReference type="ARBA" id="ARBA00022452"/>
    </source>
</evidence>
<dbReference type="InterPro" id="IPR041700">
    <property type="entry name" value="OMP_b-brl_3"/>
</dbReference>
<accession>A0ABT0PTF9</accession>